<reference evidence="5" key="1">
    <citation type="journal article" date="2023" name="Plant J.">
        <title>The genome of the king protea, Protea cynaroides.</title>
        <authorList>
            <person name="Chang J."/>
            <person name="Duong T.A."/>
            <person name="Schoeman C."/>
            <person name="Ma X."/>
            <person name="Roodt D."/>
            <person name="Barker N."/>
            <person name="Li Z."/>
            <person name="Van de Peer Y."/>
            <person name="Mizrachi E."/>
        </authorList>
    </citation>
    <scope>NUCLEOTIDE SEQUENCE</scope>
    <source>
        <tissue evidence="5">Young leaves</tissue>
    </source>
</reference>
<dbReference type="GO" id="GO:0005634">
    <property type="term" value="C:nucleus"/>
    <property type="evidence" value="ECO:0007669"/>
    <property type="project" value="UniProtKB-SubCell"/>
</dbReference>
<dbReference type="GO" id="GO:0019237">
    <property type="term" value="F:centromeric DNA binding"/>
    <property type="evidence" value="ECO:0007669"/>
    <property type="project" value="InterPro"/>
</dbReference>
<dbReference type="InterPro" id="IPR028386">
    <property type="entry name" value="CENP-C/Mif2/cnp3"/>
</dbReference>
<evidence type="ECO:0000256" key="1">
    <source>
        <dbReference type="ARBA" id="ARBA00004123"/>
    </source>
</evidence>
<proteinExistence type="inferred from homology"/>
<feature type="compositionally biased region" description="Basic residues" evidence="4">
    <location>
        <begin position="566"/>
        <end position="577"/>
    </location>
</feature>
<dbReference type="PANTHER" id="PTHR16684">
    <property type="entry name" value="CENTROMERE PROTEIN C"/>
    <property type="match status" value="1"/>
</dbReference>
<feature type="compositionally biased region" description="Polar residues" evidence="4">
    <location>
        <begin position="578"/>
        <end position="588"/>
    </location>
</feature>
<comment type="subcellular location">
    <subcellularLocation>
        <location evidence="1">Nucleus</location>
    </subcellularLocation>
</comment>
<feature type="region of interest" description="Disordered" evidence="4">
    <location>
        <begin position="464"/>
        <end position="485"/>
    </location>
</feature>
<sequence>MEEATDLVDPLLDRSTFSLFPRTFCDLMEAGDSRKPDLESVQNYLKSMALRSPNKLLEQAKTILRSDSEPLNSKLPFHVASEDKVGAAAAGVNDRPQERRPALNRKRARFSLKPITSQPSVDVNPSLNIDQLEDPEEYFLAHEKLENAKMELRKQLGDAPMGSDQYKSTETTRTRRPGLLGKRASYKHHGSSLHYGDDETIVSSQETSAVGISSPPKYISDLETTYQYGASEERKIAGDEHVDTTQEEDSIALKEERVGKSLDELLSADCMDLDENGMVTFLQERLQFKPINLEKLSLPGLDSVLRNDLEAPVEQLEKPRKALADTHNKIRGADPKTSEEHRKLSGVLACPRASPSPLKSSLASLSFLRRRISLMNSPSASFSVLGSEGIGKQDIPPNVVTDHLDASDCTPVEIDVTGLRSSGEVQSQLVGEEGNTVASSVDSGKLVIENLASSLDRLVVENPNVHDTSADARSNVSKGGSEDKAEDVLQEAVTLEPCELIVEGLTVGPLHCSVSQLDQSHPTAGEHCSVDEHAEIRDITLEQNDEESKLNSRAPPNMQTKPKSQACKRGKRTRVSHRQSLTGAGSSWESGVRRSNRIRIKPLDWWNGERLLYGRIHESLETVIGLKYVSPAKDGGKPTMRVKSYVSDEYKHLVEQAGLH</sequence>
<accession>A0A9Q0H4R7</accession>
<evidence type="ECO:0000313" key="5">
    <source>
        <dbReference type="EMBL" id="KAJ4959235.1"/>
    </source>
</evidence>
<evidence type="ECO:0000256" key="3">
    <source>
        <dbReference type="ARBA" id="ARBA00023242"/>
    </source>
</evidence>
<name>A0A9Q0H4R7_9MAGN</name>
<dbReference type="GO" id="GO:0051382">
    <property type="term" value="P:kinetochore assembly"/>
    <property type="evidence" value="ECO:0007669"/>
    <property type="project" value="InterPro"/>
</dbReference>
<dbReference type="AlphaFoldDB" id="A0A9Q0H4R7"/>
<feature type="region of interest" description="Disordered" evidence="4">
    <location>
        <begin position="543"/>
        <end position="588"/>
    </location>
</feature>
<evidence type="ECO:0000256" key="2">
    <source>
        <dbReference type="ARBA" id="ARBA00010291"/>
    </source>
</evidence>
<organism evidence="5 6">
    <name type="scientific">Protea cynaroides</name>
    <dbReference type="NCBI Taxonomy" id="273540"/>
    <lineage>
        <taxon>Eukaryota</taxon>
        <taxon>Viridiplantae</taxon>
        <taxon>Streptophyta</taxon>
        <taxon>Embryophyta</taxon>
        <taxon>Tracheophyta</taxon>
        <taxon>Spermatophyta</taxon>
        <taxon>Magnoliopsida</taxon>
        <taxon>Proteales</taxon>
        <taxon>Proteaceae</taxon>
        <taxon>Protea</taxon>
    </lineage>
</organism>
<keyword evidence="6" id="KW-1185">Reference proteome</keyword>
<dbReference type="GO" id="GO:0000776">
    <property type="term" value="C:kinetochore"/>
    <property type="evidence" value="ECO:0007669"/>
    <property type="project" value="InterPro"/>
</dbReference>
<gene>
    <name evidence="5" type="ORF">NE237_026346</name>
</gene>
<keyword evidence="3" id="KW-0539">Nucleus</keyword>
<dbReference type="Proteomes" id="UP001141806">
    <property type="component" value="Unassembled WGS sequence"/>
</dbReference>
<dbReference type="GO" id="GO:0051455">
    <property type="term" value="P:spindle attachment to meiosis I kinetochore"/>
    <property type="evidence" value="ECO:0007669"/>
    <property type="project" value="TreeGrafter"/>
</dbReference>
<feature type="compositionally biased region" description="Polar residues" evidence="4">
    <location>
        <begin position="465"/>
        <end position="478"/>
    </location>
</feature>
<protein>
    <recommendedName>
        <fullName evidence="7">Centromere protein C</fullName>
    </recommendedName>
</protein>
<dbReference type="PANTHER" id="PTHR16684:SF11">
    <property type="entry name" value="CENTROMERE PROTEIN C"/>
    <property type="match status" value="1"/>
</dbReference>
<dbReference type="OrthoDB" id="1939643at2759"/>
<evidence type="ECO:0008006" key="7">
    <source>
        <dbReference type="Google" id="ProtNLM"/>
    </source>
</evidence>
<comment type="caution">
    <text evidence="5">The sequence shown here is derived from an EMBL/GenBank/DDBJ whole genome shotgun (WGS) entry which is preliminary data.</text>
</comment>
<comment type="similarity">
    <text evidence="2">Belongs to the CENP-C/MIF2 family.</text>
</comment>
<dbReference type="EMBL" id="JAMYWD010000010">
    <property type="protein sequence ID" value="KAJ4959235.1"/>
    <property type="molecule type" value="Genomic_DNA"/>
</dbReference>
<evidence type="ECO:0000313" key="6">
    <source>
        <dbReference type="Proteomes" id="UP001141806"/>
    </source>
</evidence>
<dbReference type="GO" id="GO:0051315">
    <property type="term" value="P:attachment of mitotic spindle microtubules to kinetochore"/>
    <property type="evidence" value="ECO:0007669"/>
    <property type="project" value="TreeGrafter"/>
</dbReference>
<evidence type="ECO:0000256" key="4">
    <source>
        <dbReference type="SAM" id="MobiDB-lite"/>
    </source>
</evidence>